<feature type="domain" description="Protein NO VEIN C-terminal" evidence="1">
    <location>
        <begin position="2"/>
        <end position="95"/>
    </location>
</feature>
<reference evidence="2 3" key="1">
    <citation type="submission" date="2019-09" db="EMBL/GenBank/DDBJ databases">
        <authorList>
            <person name="Silva M."/>
            <person name="Pereira G."/>
            <person name="Lopes-Da-Costa L."/>
            <person name="Silva E."/>
        </authorList>
    </citation>
    <scope>NUCLEOTIDE SEQUENCE [LARGE SCALE GENOMIC DNA]</scope>
    <source>
        <strain evidence="2 3">FMV-PI01</strain>
    </source>
</reference>
<evidence type="ECO:0000259" key="1">
    <source>
        <dbReference type="Pfam" id="PF13020"/>
    </source>
</evidence>
<name>A0A6L5WIX0_9BACT</name>
<keyword evidence="3" id="KW-1185">Reference proteome</keyword>
<reference evidence="2 3" key="2">
    <citation type="submission" date="2020-03" db="EMBL/GenBank/DDBJ databases">
        <title>Campylobacter portucalensis sp. nov., a new species of Campylobacter isolated from the reproductive tract of bulls.</title>
        <authorList>
            <person name="Silva M.F."/>
            <person name="Pereira G."/>
            <person name="Carneiro C."/>
            <person name="Hemphill A."/>
            <person name="Mateus L."/>
            <person name="Lopes-Da-Costa L."/>
            <person name="Silva E."/>
        </authorList>
    </citation>
    <scope>NUCLEOTIDE SEQUENCE [LARGE SCALE GENOMIC DNA]</scope>
    <source>
        <strain evidence="2 3">FMV-PI01</strain>
    </source>
</reference>
<dbReference type="EMBL" id="VWSJ01000004">
    <property type="protein sequence ID" value="MSN95945.1"/>
    <property type="molecule type" value="Genomic_DNA"/>
</dbReference>
<evidence type="ECO:0000313" key="2">
    <source>
        <dbReference type="EMBL" id="MSN95945.1"/>
    </source>
</evidence>
<dbReference type="Pfam" id="PF13020">
    <property type="entry name" value="NOV_C"/>
    <property type="match status" value="1"/>
</dbReference>
<dbReference type="Proteomes" id="UP000476338">
    <property type="component" value="Unassembled WGS sequence"/>
</dbReference>
<proteinExistence type="predicted"/>
<evidence type="ECO:0000313" key="3">
    <source>
        <dbReference type="Proteomes" id="UP000476338"/>
    </source>
</evidence>
<organism evidence="2 3">
    <name type="scientific">Campylobacter portucalensis</name>
    <dbReference type="NCBI Taxonomy" id="2608384"/>
    <lineage>
        <taxon>Bacteria</taxon>
        <taxon>Pseudomonadati</taxon>
        <taxon>Campylobacterota</taxon>
        <taxon>Epsilonproteobacteria</taxon>
        <taxon>Campylobacterales</taxon>
        <taxon>Campylobacteraceae</taxon>
        <taxon>Campylobacter</taxon>
    </lineage>
</organism>
<gene>
    <name evidence="2" type="ORF">F1B92_01835</name>
</gene>
<comment type="caution">
    <text evidence="2">The sequence shown here is derived from an EMBL/GenBank/DDBJ whole genome shotgun (WGS) entry which is preliminary data.</text>
</comment>
<accession>A0A6L5WIX0</accession>
<dbReference type="InterPro" id="IPR024975">
    <property type="entry name" value="NOV_C"/>
</dbReference>
<dbReference type="AlphaFoldDB" id="A0A6L5WIX0"/>
<sequence length="124" mass="14310">MGEEFVYEFEKERVLNFDSTSVSRVLHLSILQGDGLGYDVSSINEDGSTRRIEVKTTVGGLETPFYMSKNEKLFFETYKDDGAYVYRVYDFDVNTRRGKVEIISAEELLENYNFDPVTFAVTKK</sequence>
<protein>
    <submittedName>
        <fullName evidence="2">DUF3883 domain-containing protein</fullName>
    </submittedName>
</protein>